<dbReference type="EMBL" id="CP008727">
    <property type="protein sequence ID" value="AIO69478.1"/>
    <property type="molecule type" value="Genomic_DNA"/>
</dbReference>
<proteinExistence type="predicted"/>
<accession>A0AAI8BC32</accession>
<name>A0AAI8BC32_9BURK</name>
<gene>
    <name evidence="1" type="ORF">DM82_3755</name>
</gene>
<dbReference type="AlphaFoldDB" id="A0AAI8BC32"/>
<reference evidence="1 2" key="1">
    <citation type="submission" date="2014-06" db="EMBL/GenBank/DDBJ databases">
        <authorList>
            <person name="Bishop-Lilly K.A."/>
            <person name="Broomall S.M."/>
            <person name="Chain P.S."/>
            <person name="Chertkov O."/>
            <person name="Coyne S.R."/>
            <person name="Daligault H.E."/>
            <person name="Davenport K.W."/>
            <person name="Erkkila T."/>
            <person name="Frey K.G."/>
            <person name="Gibbons H.S."/>
            <person name="Gu W."/>
            <person name="Jaissle J."/>
            <person name="Johnson S.L."/>
            <person name="Koroleva G.I."/>
            <person name="Ladner J.T."/>
            <person name="Lo C.-C."/>
            <person name="Minogue T.D."/>
            <person name="Munk C."/>
            <person name="Palacios G.F."/>
            <person name="Redden C.L."/>
            <person name="Rosenzweig C.N."/>
            <person name="Scholz M.B."/>
            <person name="Teshima H."/>
            <person name="Xu Y."/>
        </authorList>
    </citation>
    <scope>NUCLEOTIDE SEQUENCE [LARGE SCALE GENOMIC DNA]</scope>
    <source>
        <strain evidence="1 2">EO147</strain>
    </source>
</reference>
<keyword evidence="2" id="KW-1185">Reference proteome</keyword>
<evidence type="ECO:0000313" key="1">
    <source>
        <dbReference type="EMBL" id="AIO69478.1"/>
    </source>
</evidence>
<evidence type="ECO:0000313" key="2">
    <source>
        <dbReference type="Proteomes" id="UP000029424"/>
    </source>
</evidence>
<dbReference type="Proteomes" id="UP000029424">
    <property type="component" value="Chromosome 2"/>
</dbReference>
<sequence>MNAAKSEFFRWTNGMKPFFASSASRRSLIAISVGHFWSTPPSSVGNVWHGSPSTAPPDSTPRIDEHQPYSLNERLMFAAIVYAEFAHV</sequence>
<dbReference type="KEGG" id="bok:DM82_3755"/>
<organism evidence="1 2">
    <name type="scientific">Burkholderia oklahomensis</name>
    <dbReference type="NCBI Taxonomy" id="342113"/>
    <lineage>
        <taxon>Bacteria</taxon>
        <taxon>Pseudomonadati</taxon>
        <taxon>Pseudomonadota</taxon>
        <taxon>Betaproteobacteria</taxon>
        <taxon>Burkholderiales</taxon>
        <taxon>Burkholderiaceae</taxon>
        <taxon>Burkholderia</taxon>
        <taxon>pseudomallei group</taxon>
    </lineage>
</organism>
<protein>
    <submittedName>
        <fullName evidence="1">Uncharacterized protein</fullName>
    </submittedName>
</protein>